<evidence type="ECO:0000259" key="5">
    <source>
        <dbReference type="PROSITE" id="PS50240"/>
    </source>
</evidence>
<keyword evidence="1" id="KW-1015">Disulfide bond</keyword>
<dbReference type="InterPro" id="IPR051487">
    <property type="entry name" value="Ser/Thr_Proteases_Immune/Dev"/>
</dbReference>
<protein>
    <submittedName>
        <fullName evidence="7">Chymotrypsin-2-like</fullName>
    </submittedName>
</protein>
<name>A0ABM3LTD7_BICAN</name>
<evidence type="ECO:0000256" key="2">
    <source>
        <dbReference type="ARBA" id="ARBA00024195"/>
    </source>
</evidence>
<dbReference type="RefSeq" id="XP_052742302.1">
    <property type="nucleotide sequence ID" value="XM_052886342.1"/>
</dbReference>
<dbReference type="PROSITE" id="PS50240">
    <property type="entry name" value="TRYPSIN_DOM"/>
    <property type="match status" value="1"/>
</dbReference>
<dbReference type="InterPro" id="IPR001314">
    <property type="entry name" value="Peptidase_S1A"/>
</dbReference>
<feature type="signal peptide" evidence="4">
    <location>
        <begin position="1"/>
        <end position="18"/>
    </location>
</feature>
<evidence type="ECO:0000313" key="6">
    <source>
        <dbReference type="Proteomes" id="UP001652582"/>
    </source>
</evidence>
<evidence type="ECO:0000256" key="3">
    <source>
        <dbReference type="RuleBase" id="RU363034"/>
    </source>
</evidence>
<accession>A0ABM3LTD7</accession>
<keyword evidence="3" id="KW-0720">Serine protease</keyword>
<sequence>MAFKVALLCLAILLGSNAFPLEKEQDMSIFFDYTDASARIVGGSNVDDVAHQVALTTGSGTRSFFCGGCLISNTHVLTAAHCMRPLGGNEPSRQMTESKYHSHTVTDRLDDDGDIKHERRVLTLRGWSGTNSWASGGTPMEFSSGLMHPLYNFNTIKNDIGIYTVNTNFAFSVAVKFIALNWDFIGPNVQTKVTGWGSTRQGGLYSATLKELHAPTVDGEHCVNEVRRVAAEVNIRVPPVDPAVEICTFHSPGRGTCNGDSGSPLVRTDRNQLIGVVSWGIPCARGAPDMFVRVSAYRTWIEKAIR</sequence>
<evidence type="ECO:0000313" key="7">
    <source>
        <dbReference type="RefSeq" id="XP_052742302.1"/>
    </source>
</evidence>
<feature type="domain" description="Peptidase S1" evidence="5">
    <location>
        <begin position="40"/>
        <end position="306"/>
    </location>
</feature>
<dbReference type="PRINTS" id="PR00722">
    <property type="entry name" value="CHYMOTRYPSIN"/>
</dbReference>
<dbReference type="Proteomes" id="UP001652582">
    <property type="component" value="Chromosome 16"/>
</dbReference>
<evidence type="ECO:0000256" key="4">
    <source>
        <dbReference type="SAM" id="SignalP"/>
    </source>
</evidence>
<dbReference type="InterPro" id="IPR009003">
    <property type="entry name" value="Peptidase_S1_PA"/>
</dbReference>
<comment type="similarity">
    <text evidence="2">Belongs to the peptidase S1 family. CLIP subfamily.</text>
</comment>
<dbReference type="CDD" id="cd00190">
    <property type="entry name" value="Tryp_SPc"/>
    <property type="match status" value="1"/>
</dbReference>
<keyword evidence="6" id="KW-1185">Reference proteome</keyword>
<dbReference type="PANTHER" id="PTHR24256">
    <property type="entry name" value="TRYPTASE-RELATED"/>
    <property type="match status" value="1"/>
</dbReference>
<dbReference type="GeneID" id="112056384"/>
<dbReference type="SUPFAM" id="SSF50494">
    <property type="entry name" value="Trypsin-like serine proteases"/>
    <property type="match status" value="1"/>
</dbReference>
<evidence type="ECO:0000256" key="1">
    <source>
        <dbReference type="ARBA" id="ARBA00023157"/>
    </source>
</evidence>
<dbReference type="PROSITE" id="PS00134">
    <property type="entry name" value="TRYPSIN_HIS"/>
    <property type="match status" value="1"/>
</dbReference>
<organism evidence="6 7">
    <name type="scientific">Bicyclus anynana</name>
    <name type="common">Squinting bush brown butterfly</name>
    <dbReference type="NCBI Taxonomy" id="110368"/>
    <lineage>
        <taxon>Eukaryota</taxon>
        <taxon>Metazoa</taxon>
        <taxon>Ecdysozoa</taxon>
        <taxon>Arthropoda</taxon>
        <taxon>Hexapoda</taxon>
        <taxon>Insecta</taxon>
        <taxon>Pterygota</taxon>
        <taxon>Neoptera</taxon>
        <taxon>Endopterygota</taxon>
        <taxon>Lepidoptera</taxon>
        <taxon>Glossata</taxon>
        <taxon>Ditrysia</taxon>
        <taxon>Papilionoidea</taxon>
        <taxon>Nymphalidae</taxon>
        <taxon>Satyrinae</taxon>
        <taxon>Satyrini</taxon>
        <taxon>Mycalesina</taxon>
        <taxon>Bicyclus</taxon>
    </lineage>
</organism>
<dbReference type="PROSITE" id="PS00135">
    <property type="entry name" value="TRYPSIN_SER"/>
    <property type="match status" value="1"/>
</dbReference>
<dbReference type="InterPro" id="IPR001254">
    <property type="entry name" value="Trypsin_dom"/>
</dbReference>
<feature type="chain" id="PRO_5047080009" evidence="4">
    <location>
        <begin position="19"/>
        <end position="306"/>
    </location>
</feature>
<dbReference type="Pfam" id="PF00089">
    <property type="entry name" value="Trypsin"/>
    <property type="match status" value="2"/>
</dbReference>
<keyword evidence="3" id="KW-0378">Hydrolase</keyword>
<keyword evidence="4" id="KW-0732">Signal</keyword>
<dbReference type="InterPro" id="IPR033116">
    <property type="entry name" value="TRYPSIN_SER"/>
</dbReference>
<dbReference type="Gene3D" id="2.40.10.10">
    <property type="entry name" value="Trypsin-like serine proteases"/>
    <property type="match status" value="1"/>
</dbReference>
<proteinExistence type="inferred from homology"/>
<reference evidence="7" key="1">
    <citation type="submission" date="2025-08" db="UniProtKB">
        <authorList>
            <consortium name="RefSeq"/>
        </authorList>
    </citation>
    <scope>IDENTIFICATION</scope>
</reference>
<gene>
    <name evidence="7" type="primary">LOC112056384</name>
</gene>
<dbReference type="SMART" id="SM00020">
    <property type="entry name" value="Tryp_SPc"/>
    <property type="match status" value="1"/>
</dbReference>
<dbReference type="InterPro" id="IPR018114">
    <property type="entry name" value="TRYPSIN_HIS"/>
</dbReference>
<dbReference type="InterPro" id="IPR043504">
    <property type="entry name" value="Peptidase_S1_PA_chymotrypsin"/>
</dbReference>
<keyword evidence="3" id="KW-0645">Protease</keyword>